<gene>
    <name evidence="1" type="ORF">EGI31_11455</name>
</gene>
<evidence type="ECO:0000313" key="2">
    <source>
        <dbReference type="Proteomes" id="UP001204144"/>
    </source>
</evidence>
<dbReference type="AlphaFoldDB" id="A0AAE3H276"/>
<proteinExistence type="predicted"/>
<reference evidence="1 2" key="1">
    <citation type="submission" date="2018-11" db="EMBL/GenBank/DDBJ databases">
        <title>Novel bacteria species description.</title>
        <authorList>
            <person name="Han J.-H."/>
        </authorList>
    </citation>
    <scope>NUCLEOTIDE SEQUENCE [LARGE SCALE GENOMIC DNA]</scope>
    <source>
        <strain evidence="1 2">KCTC23259</strain>
    </source>
</reference>
<comment type="caution">
    <text evidence="1">The sequence shown here is derived from an EMBL/GenBank/DDBJ whole genome shotgun (WGS) entry which is preliminary data.</text>
</comment>
<protein>
    <submittedName>
        <fullName evidence="1">Uncharacterized protein</fullName>
    </submittedName>
</protein>
<organism evidence="1 2">
    <name type="scientific">Lacihabitans soyangensis</name>
    <dbReference type="NCBI Taxonomy" id="869394"/>
    <lineage>
        <taxon>Bacteria</taxon>
        <taxon>Pseudomonadati</taxon>
        <taxon>Bacteroidota</taxon>
        <taxon>Cytophagia</taxon>
        <taxon>Cytophagales</taxon>
        <taxon>Leadbetterellaceae</taxon>
        <taxon>Lacihabitans</taxon>
    </lineage>
</organism>
<name>A0AAE3H276_9BACT</name>
<evidence type="ECO:0000313" key="1">
    <source>
        <dbReference type="EMBL" id="MCP9763573.1"/>
    </source>
</evidence>
<dbReference type="Proteomes" id="UP001204144">
    <property type="component" value="Unassembled WGS sequence"/>
</dbReference>
<dbReference type="RefSeq" id="WP_255037351.1">
    <property type="nucleotide sequence ID" value="NZ_RJUF01000032.1"/>
</dbReference>
<accession>A0AAE3H276</accession>
<keyword evidence="2" id="KW-1185">Reference proteome</keyword>
<sequence>MKKSILLLLFFCQIKAFSQFVQLEKDKVLTPKIGIGTSNPLRPLHLNGGALFTSEEPLDNFMIGTTESMDAKLVVYSRNFGNGVIIDALSTPGGYGLLVKGSAHIAGNLSKAGGTFKIDHPQDPLNKYLSHSFVESPEMINIYSGNITTDSNGVAKVSLPTYFEALNTDFRYQLTVIGEFAQAIVSKKIKENVFEIKTSTPNTEVSWQVTGTRKDEWALQNPVKVEEEKPMAEKGKLLNN</sequence>
<dbReference type="EMBL" id="RJUF01000032">
    <property type="protein sequence ID" value="MCP9763573.1"/>
    <property type="molecule type" value="Genomic_DNA"/>
</dbReference>